<dbReference type="PROSITE" id="PS51725">
    <property type="entry name" value="ABM"/>
    <property type="match status" value="1"/>
</dbReference>
<evidence type="ECO:0000259" key="1">
    <source>
        <dbReference type="PROSITE" id="PS51725"/>
    </source>
</evidence>
<dbReference type="PANTHER" id="PTHR33336:SF3">
    <property type="entry name" value="ABM DOMAIN-CONTAINING PROTEIN"/>
    <property type="match status" value="1"/>
</dbReference>
<dbReference type="InterPro" id="IPR011008">
    <property type="entry name" value="Dimeric_a/b-barrel"/>
</dbReference>
<dbReference type="InterPro" id="IPR050744">
    <property type="entry name" value="AI-2_Isomerase_LsrG"/>
</dbReference>
<feature type="domain" description="ABM" evidence="1">
    <location>
        <begin position="3"/>
        <end position="91"/>
    </location>
</feature>
<name>A0ABQ1GNX8_9SPHN</name>
<evidence type="ECO:0000313" key="2">
    <source>
        <dbReference type="EMBL" id="GGA47198.1"/>
    </source>
</evidence>
<dbReference type="SUPFAM" id="SSF54909">
    <property type="entry name" value="Dimeric alpha+beta barrel"/>
    <property type="match status" value="1"/>
</dbReference>
<evidence type="ECO:0000313" key="3">
    <source>
        <dbReference type="Proteomes" id="UP000618591"/>
    </source>
</evidence>
<proteinExistence type="predicted"/>
<organism evidence="2 3">
    <name type="scientific">Sphingomonas psychrolutea</name>
    <dbReference type="NCBI Taxonomy" id="1259676"/>
    <lineage>
        <taxon>Bacteria</taxon>
        <taxon>Pseudomonadati</taxon>
        <taxon>Pseudomonadota</taxon>
        <taxon>Alphaproteobacteria</taxon>
        <taxon>Sphingomonadales</taxon>
        <taxon>Sphingomonadaceae</taxon>
        <taxon>Sphingomonas</taxon>
    </lineage>
</organism>
<protein>
    <recommendedName>
        <fullName evidence="1">ABM domain-containing protein</fullName>
    </recommendedName>
</protein>
<dbReference type="InterPro" id="IPR007138">
    <property type="entry name" value="ABM_dom"/>
</dbReference>
<keyword evidence="3" id="KW-1185">Reference proteome</keyword>
<accession>A0ABQ1GNX8</accession>
<gene>
    <name evidence="2" type="ORF">GCM10011395_16790</name>
</gene>
<dbReference type="Proteomes" id="UP000618591">
    <property type="component" value="Unassembled WGS sequence"/>
</dbReference>
<dbReference type="EMBL" id="BMDW01000008">
    <property type="protein sequence ID" value="GGA47198.1"/>
    <property type="molecule type" value="Genomic_DNA"/>
</dbReference>
<dbReference type="PANTHER" id="PTHR33336">
    <property type="entry name" value="QUINOL MONOOXYGENASE YGIN-RELATED"/>
    <property type="match status" value="1"/>
</dbReference>
<reference evidence="3" key="1">
    <citation type="journal article" date="2019" name="Int. J. Syst. Evol. Microbiol.">
        <title>The Global Catalogue of Microorganisms (GCM) 10K type strain sequencing project: providing services to taxonomists for standard genome sequencing and annotation.</title>
        <authorList>
            <consortium name="The Broad Institute Genomics Platform"/>
            <consortium name="The Broad Institute Genome Sequencing Center for Infectious Disease"/>
            <person name="Wu L."/>
            <person name="Ma J."/>
        </authorList>
    </citation>
    <scope>NUCLEOTIDE SEQUENCE [LARGE SCALE GENOMIC DNA]</scope>
    <source>
        <strain evidence="3">CGMCC 1.10106</strain>
    </source>
</reference>
<dbReference type="Pfam" id="PF03992">
    <property type="entry name" value="ABM"/>
    <property type="match status" value="1"/>
</dbReference>
<sequence>MTILVMGHIKTAPGDAARMTDLLTAHMATTAAEAGCALYNFAFDASDPDTIRISERWDSAEALAAHGAADHQKAFGRALRDFTVVEISVKAWDGTFWRTLIGD</sequence>
<dbReference type="Gene3D" id="3.30.70.100">
    <property type="match status" value="1"/>
</dbReference>
<dbReference type="RefSeq" id="WP_188446437.1">
    <property type="nucleotide sequence ID" value="NZ_BMDW01000008.1"/>
</dbReference>
<comment type="caution">
    <text evidence="2">The sequence shown here is derived from an EMBL/GenBank/DDBJ whole genome shotgun (WGS) entry which is preliminary data.</text>
</comment>